<dbReference type="AlphaFoldDB" id="A0AAN1KRC5"/>
<dbReference type="InterPro" id="IPR010927">
    <property type="entry name" value="T4SS_TraH"/>
</dbReference>
<dbReference type="Pfam" id="PF06122">
    <property type="entry name" value="TraH"/>
    <property type="match status" value="1"/>
</dbReference>
<feature type="signal peptide" evidence="1">
    <location>
        <begin position="1"/>
        <end position="36"/>
    </location>
</feature>
<gene>
    <name evidence="2" type="ORF">BSZ05_26575</name>
</gene>
<dbReference type="Proteomes" id="UP000197092">
    <property type="component" value="Plasmid unnamed"/>
</dbReference>
<name>A0AAN1KRC5_9VIBR</name>
<keyword evidence="1" id="KW-0732">Signal</keyword>
<organism evidence="2 3">
    <name type="scientific">Vibrio mediterranei</name>
    <dbReference type="NCBI Taxonomy" id="689"/>
    <lineage>
        <taxon>Bacteria</taxon>
        <taxon>Pseudomonadati</taxon>
        <taxon>Pseudomonadota</taxon>
        <taxon>Gammaproteobacteria</taxon>
        <taxon>Vibrionales</taxon>
        <taxon>Vibrionaceae</taxon>
        <taxon>Vibrio</taxon>
    </lineage>
</organism>
<accession>A0AAN1KRC5</accession>
<evidence type="ECO:0000256" key="1">
    <source>
        <dbReference type="SAM" id="SignalP"/>
    </source>
</evidence>
<dbReference type="RefSeq" id="WP_088879107.1">
    <property type="nucleotide sequence ID" value="NZ_CP018310.1"/>
</dbReference>
<evidence type="ECO:0008006" key="4">
    <source>
        <dbReference type="Google" id="ProtNLM"/>
    </source>
</evidence>
<dbReference type="KEGG" id="vsh:BSZ05_26575"/>
<sequence length="465" mass="50624">MLALLYRFTSWRRATKRKSAVSLFVMVLTLSPAAQASVNNQLGNYFDGLGYNTNVTSPSAFKGQSANYFSAGGLSLKNPVSNLEIGQINLPAISAGCGGIDVYGGGFSFINAGQFKQFLQNVGHAAGPLALKMGIQTLTPQLASLLDELQDWASKFNNMSLNSCEAAQSLVDATGLTSLAQNAGKEMACIRSAIADGKTSADAKAQCSGGGATAEVAKAAKKDDYDQLPVNVNIAWKHIRKNSYLAQDTELSELVMALSGTVIYDDQSHKTTLPSLYLQNQKGIELLLKGGHGADIYHCDKTDTCLHPTKSTIDIDVQKAFYHQVETTLNAIAAAYKSDAKFNDKEKAFLDITPLPVLKMLTNVMESHEPVANYAHDYAQIITAKLLSRYLTDLLHLEMAAFTDSDNSKDAERIQRTIEKMQAYLDEAPKAALNRLVQLNQLVNQRKQAERMIQSNMDSFTRTAL</sequence>
<feature type="chain" id="PRO_5042899409" description="Conjugal transfer protein TraH" evidence="1">
    <location>
        <begin position="37"/>
        <end position="465"/>
    </location>
</feature>
<dbReference type="EMBL" id="CP018310">
    <property type="protein sequence ID" value="ASI93418.1"/>
    <property type="molecule type" value="Genomic_DNA"/>
</dbReference>
<protein>
    <recommendedName>
        <fullName evidence="4">Conjugal transfer protein TraH</fullName>
    </recommendedName>
</protein>
<proteinExistence type="predicted"/>
<keyword evidence="2" id="KW-0614">Plasmid</keyword>
<evidence type="ECO:0000313" key="2">
    <source>
        <dbReference type="EMBL" id="ASI93418.1"/>
    </source>
</evidence>
<reference evidence="3" key="1">
    <citation type="submission" date="2016-12" db="EMBL/GenBank/DDBJ databases">
        <title>Comparative genomic analysis reveals the diversity, evolution, and environmental adaptation strategies of the genus Vibrio.</title>
        <authorList>
            <person name="Lin H."/>
            <person name="Wang X."/>
            <person name="Zhang X.-H."/>
        </authorList>
    </citation>
    <scope>NUCLEOTIDE SEQUENCE [LARGE SCALE GENOMIC DNA]</scope>
    <source>
        <strain evidence="3">QT6D1</strain>
        <plasmid evidence="3">unnamed</plasmid>
    </source>
</reference>
<geneLocation type="plasmid" evidence="2 3">
    <name>unnamed</name>
</geneLocation>
<evidence type="ECO:0000313" key="3">
    <source>
        <dbReference type="Proteomes" id="UP000197092"/>
    </source>
</evidence>